<proteinExistence type="predicted"/>
<gene>
    <name evidence="1" type="ORF">GCM10022244_29890</name>
</gene>
<dbReference type="EMBL" id="BAABAJ010000008">
    <property type="protein sequence ID" value="GAA3918698.1"/>
    <property type="molecule type" value="Genomic_DNA"/>
</dbReference>
<protein>
    <submittedName>
        <fullName evidence="1">Uncharacterized protein</fullName>
    </submittedName>
</protein>
<dbReference type="Proteomes" id="UP001501000">
    <property type="component" value="Unassembled WGS sequence"/>
</dbReference>
<keyword evidence="2" id="KW-1185">Reference proteome</keyword>
<evidence type="ECO:0000313" key="1">
    <source>
        <dbReference type="EMBL" id="GAA3918698.1"/>
    </source>
</evidence>
<name>A0ABP7ME63_9ACTN</name>
<comment type="caution">
    <text evidence="1">The sequence shown here is derived from an EMBL/GenBank/DDBJ whole genome shotgun (WGS) entry which is preliminary data.</text>
</comment>
<evidence type="ECO:0000313" key="2">
    <source>
        <dbReference type="Proteomes" id="UP001501000"/>
    </source>
</evidence>
<accession>A0ABP7ME63</accession>
<sequence>MALEGDGQGVGVGLEPAVDVAGGTQQAGAGQVGEVGVQNLEVAGGGGAVEETAVAAGGCRVRRGR</sequence>
<reference evidence="2" key="1">
    <citation type="journal article" date="2019" name="Int. J. Syst. Evol. Microbiol.">
        <title>The Global Catalogue of Microorganisms (GCM) 10K type strain sequencing project: providing services to taxonomists for standard genome sequencing and annotation.</title>
        <authorList>
            <consortium name="The Broad Institute Genomics Platform"/>
            <consortium name="The Broad Institute Genome Sequencing Center for Infectious Disease"/>
            <person name="Wu L."/>
            <person name="Ma J."/>
        </authorList>
    </citation>
    <scope>NUCLEOTIDE SEQUENCE [LARGE SCALE GENOMIC DNA]</scope>
    <source>
        <strain evidence="2">JCM 16956</strain>
    </source>
</reference>
<organism evidence="1 2">
    <name type="scientific">Streptomyces gulbargensis</name>
    <dbReference type="NCBI Taxonomy" id="364901"/>
    <lineage>
        <taxon>Bacteria</taxon>
        <taxon>Bacillati</taxon>
        <taxon>Actinomycetota</taxon>
        <taxon>Actinomycetes</taxon>
        <taxon>Kitasatosporales</taxon>
        <taxon>Streptomycetaceae</taxon>
        <taxon>Streptomyces</taxon>
    </lineage>
</organism>